<keyword evidence="1" id="KW-0704">Schiff base</keyword>
<dbReference type="AlphaFoldDB" id="A0A6C0K7V6"/>
<dbReference type="InterPro" id="IPR013785">
    <property type="entry name" value="Aldolase_TIM"/>
</dbReference>
<dbReference type="GO" id="GO:0005975">
    <property type="term" value="P:carbohydrate metabolic process"/>
    <property type="evidence" value="ECO:0007669"/>
    <property type="project" value="InterPro"/>
</dbReference>
<sequence length="234" mass="26054">MDLSQIEIFYDGMSIEKYALSPYVNGFTTNCTVFSKGPEREYRQFYTNCSRSVSGRSLSFQIWEDSVEAACSQIDSIYAIDPSIFVKIPIINSEGVYNNEVYKHAMSKKMNINSTCIYTIEQITKAYELFKEYTNSLIISVFAGPISDTGIDSAPIISHAVATFKGLSNVKILWAGCREVYSIQRAIDLGCHIITMPDTVIDKLSGVGLNLVEASINRVKTFRKDALLSGLSIN</sequence>
<proteinExistence type="predicted"/>
<dbReference type="InterPro" id="IPR001585">
    <property type="entry name" value="TAL/FSA"/>
</dbReference>
<evidence type="ECO:0000313" key="2">
    <source>
        <dbReference type="EMBL" id="QHU14122.1"/>
    </source>
</evidence>
<evidence type="ECO:0000256" key="1">
    <source>
        <dbReference type="ARBA" id="ARBA00023270"/>
    </source>
</evidence>
<evidence type="ECO:0008006" key="3">
    <source>
        <dbReference type="Google" id="ProtNLM"/>
    </source>
</evidence>
<name>A0A6C0K7V6_9ZZZZ</name>
<accession>A0A6C0K7V6</accession>
<dbReference type="Pfam" id="PF00923">
    <property type="entry name" value="TAL_FSA"/>
    <property type="match status" value="1"/>
</dbReference>
<dbReference type="SUPFAM" id="SSF51569">
    <property type="entry name" value="Aldolase"/>
    <property type="match status" value="1"/>
</dbReference>
<dbReference type="Gene3D" id="3.20.20.70">
    <property type="entry name" value="Aldolase class I"/>
    <property type="match status" value="1"/>
</dbReference>
<dbReference type="EMBL" id="MN740830">
    <property type="protein sequence ID" value="QHU14122.1"/>
    <property type="molecule type" value="Genomic_DNA"/>
</dbReference>
<reference evidence="2" key="1">
    <citation type="journal article" date="2020" name="Nature">
        <title>Giant virus diversity and host interactions through global metagenomics.</title>
        <authorList>
            <person name="Schulz F."/>
            <person name="Roux S."/>
            <person name="Paez-Espino D."/>
            <person name="Jungbluth S."/>
            <person name="Walsh D.A."/>
            <person name="Denef V.J."/>
            <person name="McMahon K.D."/>
            <person name="Konstantinidis K.T."/>
            <person name="Eloe-Fadrosh E.A."/>
            <person name="Kyrpides N.C."/>
            <person name="Woyke T."/>
        </authorList>
    </citation>
    <scope>NUCLEOTIDE SEQUENCE</scope>
    <source>
        <strain evidence="2">GVMAG-S-1101182-85</strain>
    </source>
</reference>
<protein>
    <recommendedName>
        <fullName evidence="3">Transaldolase</fullName>
    </recommendedName>
</protein>
<organism evidence="2">
    <name type="scientific">viral metagenome</name>
    <dbReference type="NCBI Taxonomy" id="1070528"/>
    <lineage>
        <taxon>unclassified sequences</taxon>
        <taxon>metagenomes</taxon>
        <taxon>organismal metagenomes</taxon>
    </lineage>
</organism>